<accession>A0A3B0YUM2</accession>
<keyword evidence="2 6" id="KW-0808">Transferase</keyword>
<keyword evidence="4" id="KW-1133">Transmembrane helix</keyword>
<reference evidence="6" key="1">
    <citation type="submission" date="2018-06" db="EMBL/GenBank/DDBJ databases">
        <authorList>
            <person name="Zhirakovskaya E."/>
        </authorList>
    </citation>
    <scope>NUCLEOTIDE SEQUENCE</scope>
</reference>
<keyword evidence="4" id="KW-0472">Membrane</keyword>
<feature type="transmembrane region" description="Helical" evidence="4">
    <location>
        <begin position="45"/>
        <end position="65"/>
    </location>
</feature>
<name>A0A3B0YUM2_9ZZZZ</name>
<dbReference type="NCBIfam" id="NF002956">
    <property type="entry name" value="PRK03612.1"/>
    <property type="match status" value="1"/>
</dbReference>
<dbReference type="GO" id="GO:0004766">
    <property type="term" value="F:spermidine synthase activity"/>
    <property type="evidence" value="ECO:0007669"/>
    <property type="project" value="UniProtKB-EC"/>
</dbReference>
<dbReference type="Gene3D" id="3.40.50.150">
    <property type="entry name" value="Vaccinia Virus protein VP39"/>
    <property type="match status" value="1"/>
</dbReference>
<feature type="transmembrane region" description="Helical" evidence="4">
    <location>
        <begin position="77"/>
        <end position="99"/>
    </location>
</feature>
<dbReference type="EMBL" id="UOFO01000049">
    <property type="protein sequence ID" value="VAW84655.1"/>
    <property type="molecule type" value="Genomic_DNA"/>
</dbReference>
<proteinExistence type="inferred from homology"/>
<evidence type="ECO:0000259" key="5">
    <source>
        <dbReference type="PROSITE" id="PS51006"/>
    </source>
</evidence>
<dbReference type="Pfam" id="PF01564">
    <property type="entry name" value="Spermine_synth"/>
    <property type="match status" value="1"/>
</dbReference>
<evidence type="ECO:0000256" key="2">
    <source>
        <dbReference type="ARBA" id="ARBA00022679"/>
    </source>
</evidence>
<gene>
    <name evidence="6" type="ORF">MNBD_GAMMA16-650</name>
</gene>
<dbReference type="AlphaFoldDB" id="A0A3B0YUM2"/>
<evidence type="ECO:0000256" key="1">
    <source>
        <dbReference type="ARBA" id="ARBA00007867"/>
    </source>
</evidence>
<dbReference type="PROSITE" id="PS51006">
    <property type="entry name" value="PABS_2"/>
    <property type="match status" value="1"/>
</dbReference>
<dbReference type="PANTHER" id="PTHR43317:SF11">
    <property type="entry name" value="POLYAMINE AMINOPROPYLTRANSFERASE 2"/>
    <property type="match status" value="1"/>
</dbReference>
<protein>
    <submittedName>
        <fullName evidence="6">Spermidine synthase</fullName>
        <ecNumber evidence="6">2.5.1.16</ecNumber>
    </submittedName>
</protein>
<dbReference type="CDD" id="cd02440">
    <property type="entry name" value="AdoMet_MTases"/>
    <property type="match status" value="1"/>
</dbReference>
<feature type="transmembrane region" description="Helical" evidence="4">
    <location>
        <begin position="133"/>
        <end position="154"/>
    </location>
</feature>
<dbReference type="GO" id="GO:0006596">
    <property type="term" value="P:polyamine biosynthetic process"/>
    <property type="evidence" value="ECO:0007669"/>
    <property type="project" value="UniProtKB-KW"/>
</dbReference>
<feature type="domain" description="PABS" evidence="5">
    <location>
        <begin position="247"/>
        <end position="494"/>
    </location>
</feature>
<keyword evidence="3" id="KW-0620">Polyamine biosynthesis</keyword>
<keyword evidence="4" id="KW-0812">Transmembrane</keyword>
<dbReference type="InterPro" id="IPR030374">
    <property type="entry name" value="PABS"/>
</dbReference>
<feature type="transmembrane region" description="Helical" evidence="4">
    <location>
        <begin position="198"/>
        <end position="220"/>
    </location>
</feature>
<organism evidence="6">
    <name type="scientific">hydrothermal vent metagenome</name>
    <dbReference type="NCBI Taxonomy" id="652676"/>
    <lineage>
        <taxon>unclassified sequences</taxon>
        <taxon>metagenomes</taxon>
        <taxon>ecological metagenomes</taxon>
    </lineage>
</organism>
<dbReference type="InterPro" id="IPR029063">
    <property type="entry name" value="SAM-dependent_MTases_sf"/>
</dbReference>
<sequence length="570" mass="63138">MALNKHLLKHNIAIFGIMAILAGCGLIYEYLLSHYAGRVLGAVETVIFSMIGIMIVAMGVGAFLARYIKCHFTGFAWLELAIAILGSTSVLFISGVFAFTHSLPTIIGETFAMPPDLFPVGALIGDILNIVEYLPYLIGFILGVMIGAEIPLIARVRESLYGEHVEHNTGDIYGMDYIGAGAGAAIWIWLLITIEPTVAGAITAIANIGVGLLFCFIYYHRIKGIEALIIGHILAGSIIYTVAIYGPSWDEAMEEILYKDKIVHHMNTKYQRIVLTERVMDPGKPPILTFYINGRTQFSSSDEHMYHSMLTYPALAASARQDNILVIGGGDGLALRDLLRWNPKAVTLIDIDPMIIDFFSHPFDKEGEIINESVLKLNAYSFSDPRVNTIIGDAFNKVDTLLQQNKTFDSIIVDLPDPSHPDLNKLYSTRFYAKLLSLLSGDGAIGIQSTSPYHAKNTFISIGKTVKHAGFTHVEQYHHNVPSFGEWGWTIATKVGLAPSQRLKHLRDLPVDDGWLTKGKLLGSFEFGKHFFREHEAIKINRLGSGVVYEYHVKDWQMEQGVNNNPNSLP</sequence>
<evidence type="ECO:0000313" key="6">
    <source>
        <dbReference type="EMBL" id="VAW84655.1"/>
    </source>
</evidence>
<feature type="transmembrane region" description="Helical" evidence="4">
    <location>
        <begin position="227"/>
        <end position="246"/>
    </location>
</feature>
<comment type="similarity">
    <text evidence="1">Belongs to the spermidine/spermine synthase family.</text>
</comment>
<feature type="transmembrane region" description="Helical" evidence="4">
    <location>
        <begin position="175"/>
        <end position="192"/>
    </location>
</feature>
<feature type="transmembrane region" description="Helical" evidence="4">
    <location>
        <begin position="12"/>
        <end position="33"/>
    </location>
</feature>
<dbReference type="InterPro" id="IPR001045">
    <property type="entry name" value="Spermi_synthase"/>
</dbReference>
<dbReference type="PROSITE" id="PS51257">
    <property type="entry name" value="PROKAR_LIPOPROTEIN"/>
    <property type="match status" value="1"/>
</dbReference>
<dbReference type="HAMAP" id="MF_00198">
    <property type="entry name" value="Spermidine_synth"/>
    <property type="match status" value="1"/>
</dbReference>
<dbReference type="SUPFAM" id="SSF53335">
    <property type="entry name" value="S-adenosyl-L-methionine-dependent methyltransferases"/>
    <property type="match status" value="1"/>
</dbReference>
<dbReference type="EC" id="2.5.1.16" evidence="6"/>
<evidence type="ECO:0000256" key="3">
    <source>
        <dbReference type="ARBA" id="ARBA00023115"/>
    </source>
</evidence>
<evidence type="ECO:0000256" key="4">
    <source>
        <dbReference type="SAM" id="Phobius"/>
    </source>
</evidence>
<dbReference type="PANTHER" id="PTHR43317">
    <property type="entry name" value="THERMOSPERMINE SYNTHASE ACAULIS5"/>
    <property type="match status" value="1"/>
</dbReference>